<dbReference type="GeneID" id="8103530"/>
<dbReference type="InterPro" id="IPR001841">
    <property type="entry name" value="Znf_RING"/>
</dbReference>
<evidence type="ECO:0000256" key="3">
    <source>
        <dbReference type="ARBA" id="ARBA00022833"/>
    </source>
</evidence>
<dbReference type="OMA" id="RTLEEWW"/>
<evidence type="ECO:0000256" key="1">
    <source>
        <dbReference type="ARBA" id="ARBA00022723"/>
    </source>
</evidence>
<organism evidence="7 8">
    <name type="scientific">Talaromyces stipitatus (strain ATCC 10500 / CBS 375.48 / QM 6759 / NRRL 1006)</name>
    <name type="common">Penicillium stipitatum</name>
    <dbReference type="NCBI Taxonomy" id="441959"/>
    <lineage>
        <taxon>Eukaryota</taxon>
        <taxon>Fungi</taxon>
        <taxon>Dikarya</taxon>
        <taxon>Ascomycota</taxon>
        <taxon>Pezizomycotina</taxon>
        <taxon>Eurotiomycetes</taxon>
        <taxon>Eurotiomycetidae</taxon>
        <taxon>Eurotiales</taxon>
        <taxon>Trichocomaceae</taxon>
        <taxon>Talaromyces</taxon>
        <taxon>Talaromyces sect. Talaromyces</taxon>
    </lineage>
</organism>
<keyword evidence="5" id="KW-0472">Membrane</keyword>
<sequence length="178" mass="20831">MATGYAQMIQAWTQGRPASKHERDTQTQGNSNESVKILLGVVLGVAVFFILSMMIALYCHRRNRRMVEDPNCKISLNRLQKLESVAPTRSLEEWWPTVKESLGLSQGLENHFVCVVCFDEVERTQEIHELKCLHVFHKECLEKWYLRSHYTCPMCHRVFFEERDRFISSANMNFAIFT</sequence>
<dbReference type="Proteomes" id="UP000001745">
    <property type="component" value="Unassembled WGS sequence"/>
</dbReference>
<dbReference type="InParanoid" id="B8LZL5"/>
<feature type="domain" description="RING-type" evidence="6">
    <location>
        <begin position="114"/>
        <end position="156"/>
    </location>
</feature>
<dbReference type="InterPro" id="IPR013083">
    <property type="entry name" value="Znf_RING/FYVE/PHD"/>
</dbReference>
<evidence type="ECO:0000313" key="8">
    <source>
        <dbReference type="Proteomes" id="UP000001745"/>
    </source>
</evidence>
<dbReference type="Gene3D" id="3.30.40.10">
    <property type="entry name" value="Zinc/RING finger domain, C3HC4 (zinc finger)"/>
    <property type="match status" value="1"/>
</dbReference>
<dbReference type="Pfam" id="PF13639">
    <property type="entry name" value="zf-RING_2"/>
    <property type="match status" value="1"/>
</dbReference>
<dbReference type="eggNOG" id="KOG0800">
    <property type="taxonomic scope" value="Eukaryota"/>
</dbReference>
<keyword evidence="5" id="KW-0812">Transmembrane</keyword>
<dbReference type="PROSITE" id="PS50089">
    <property type="entry name" value="ZF_RING_2"/>
    <property type="match status" value="1"/>
</dbReference>
<accession>B8LZL5</accession>
<name>B8LZL5_TALSN</name>
<dbReference type="AlphaFoldDB" id="B8LZL5"/>
<dbReference type="RefSeq" id="XP_002479401.1">
    <property type="nucleotide sequence ID" value="XM_002479356.1"/>
</dbReference>
<keyword evidence="5" id="KW-1133">Transmembrane helix</keyword>
<evidence type="ECO:0000256" key="5">
    <source>
        <dbReference type="SAM" id="Phobius"/>
    </source>
</evidence>
<dbReference type="STRING" id="441959.B8LZL5"/>
<feature type="transmembrane region" description="Helical" evidence="5">
    <location>
        <begin position="37"/>
        <end position="59"/>
    </location>
</feature>
<dbReference type="GO" id="GO:0016567">
    <property type="term" value="P:protein ubiquitination"/>
    <property type="evidence" value="ECO:0007669"/>
    <property type="project" value="TreeGrafter"/>
</dbReference>
<evidence type="ECO:0000256" key="4">
    <source>
        <dbReference type="PROSITE-ProRule" id="PRU00175"/>
    </source>
</evidence>
<dbReference type="VEuPathDB" id="FungiDB:TSTA_096870"/>
<keyword evidence="3" id="KW-0862">Zinc</keyword>
<dbReference type="OrthoDB" id="8062037at2759"/>
<dbReference type="HOGENOM" id="CLU_013137_18_3_1"/>
<protein>
    <submittedName>
        <fullName evidence="7">RING finger domain protein, putative</fullName>
    </submittedName>
</protein>
<keyword evidence="2 4" id="KW-0863">Zinc-finger</keyword>
<keyword evidence="1" id="KW-0479">Metal-binding</keyword>
<dbReference type="PANTHER" id="PTHR45969:SF69">
    <property type="entry name" value="FINGER DOMAIN PROTEIN, PUTATIVE (AFU_ORTHOLOGUE AFUA_3G12190)-RELATED"/>
    <property type="match status" value="1"/>
</dbReference>
<dbReference type="SUPFAM" id="SSF57850">
    <property type="entry name" value="RING/U-box"/>
    <property type="match status" value="1"/>
</dbReference>
<evidence type="ECO:0000259" key="6">
    <source>
        <dbReference type="PROSITE" id="PS50089"/>
    </source>
</evidence>
<gene>
    <name evidence="7" type="ORF">TSTA_096870</name>
</gene>
<dbReference type="GO" id="GO:0008270">
    <property type="term" value="F:zinc ion binding"/>
    <property type="evidence" value="ECO:0007669"/>
    <property type="project" value="UniProtKB-KW"/>
</dbReference>
<dbReference type="GO" id="GO:0061630">
    <property type="term" value="F:ubiquitin protein ligase activity"/>
    <property type="evidence" value="ECO:0007669"/>
    <property type="project" value="TreeGrafter"/>
</dbReference>
<reference evidence="8" key="1">
    <citation type="journal article" date="2015" name="Genome Announc.">
        <title>Genome sequence of the AIDS-associated pathogen Penicillium marneffei (ATCC18224) and its near taxonomic relative Talaromyces stipitatus (ATCC10500).</title>
        <authorList>
            <person name="Nierman W.C."/>
            <person name="Fedorova-Abrams N.D."/>
            <person name="Andrianopoulos A."/>
        </authorList>
    </citation>
    <scope>NUCLEOTIDE SEQUENCE [LARGE SCALE GENOMIC DNA]</scope>
    <source>
        <strain evidence="8">ATCC 10500 / CBS 375.48 / QM 6759 / NRRL 1006</strain>
    </source>
</reference>
<dbReference type="EMBL" id="EQ962653">
    <property type="protein sequence ID" value="EED22438.1"/>
    <property type="molecule type" value="Genomic_DNA"/>
</dbReference>
<keyword evidence="8" id="KW-1185">Reference proteome</keyword>
<evidence type="ECO:0000313" key="7">
    <source>
        <dbReference type="EMBL" id="EED22438.1"/>
    </source>
</evidence>
<evidence type="ECO:0000256" key="2">
    <source>
        <dbReference type="ARBA" id="ARBA00022771"/>
    </source>
</evidence>
<dbReference type="SMART" id="SM00184">
    <property type="entry name" value="RING"/>
    <property type="match status" value="1"/>
</dbReference>
<proteinExistence type="predicted"/>
<dbReference type="PANTHER" id="PTHR45969">
    <property type="entry name" value="RING ZINC FINGER PROTEIN-RELATED"/>
    <property type="match status" value="1"/>
</dbReference>
<dbReference type="PhylomeDB" id="B8LZL5"/>